<dbReference type="PANTHER" id="PTHR43350:SF21">
    <property type="entry name" value="S-NITROSOMYCOTHIOL REDUCTASE MSCR"/>
    <property type="match status" value="1"/>
</dbReference>
<evidence type="ECO:0000256" key="2">
    <source>
        <dbReference type="ARBA" id="ARBA00008072"/>
    </source>
</evidence>
<evidence type="ECO:0000256" key="5">
    <source>
        <dbReference type="ARBA" id="ARBA00023002"/>
    </source>
</evidence>
<dbReference type="Pfam" id="PF08240">
    <property type="entry name" value="ADH_N"/>
    <property type="match status" value="1"/>
</dbReference>
<comment type="cofactor">
    <cofactor evidence="1 6">
        <name>Zn(2+)</name>
        <dbReference type="ChEBI" id="CHEBI:29105"/>
    </cofactor>
</comment>
<protein>
    <submittedName>
        <fullName evidence="8">NAD(P)-dependent alcohol dehydrogenase</fullName>
    </submittedName>
</protein>
<keyword evidence="3 6" id="KW-0479">Metal-binding</keyword>
<evidence type="ECO:0000313" key="9">
    <source>
        <dbReference type="Proteomes" id="UP001626628"/>
    </source>
</evidence>
<dbReference type="Pfam" id="PF00107">
    <property type="entry name" value="ADH_zinc_N"/>
    <property type="match status" value="1"/>
</dbReference>
<evidence type="ECO:0000256" key="4">
    <source>
        <dbReference type="ARBA" id="ARBA00022833"/>
    </source>
</evidence>
<dbReference type="SUPFAM" id="SSF51735">
    <property type="entry name" value="NAD(P)-binding Rossmann-fold domains"/>
    <property type="match status" value="1"/>
</dbReference>
<keyword evidence="5" id="KW-0560">Oxidoreductase</keyword>
<dbReference type="Gene3D" id="3.40.50.720">
    <property type="entry name" value="NAD(P)-binding Rossmann-like Domain"/>
    <property type="match status" value="1"/>
</dbReference>
<evidence type="ECO:0000256" key="3">
    <source>
        <dbReference type="ARBA" id="ARBA00022723"/>
    </source>
</evidence>
<dbReference type="InterPro" id="IPR013149">
    <property type="entry name" value="ADH-like_C"/>
</dbReference>
<organism evidence="8 9">
    <name type="scientific">Streptomyces sirii</name>
    <dbReference type="NCBI Taxonomy" id="3127701"/>
    <lineage>
        <taxon>Bacteria</taxon>
        <taxon>Bacillati</taxon>
        <taxon>Actinomycetota</taxon>
        <taxon>Actinomycetes</taxon>
        <taxon>Kitasatosporales</taxon>
        <taxon>Streptomycetaceae</taxon>
        <taxon>Streptomyces</taxon>
    </lineage>
</organism>
<dbReference type="CDD" id="cd08278">
    <property type="entry name" value="benzyl_alcohol_DH"/>
    <property type="match status" value="1"/>
</dbReference>
<evidence type="ECO:0000256" key="6">
    <source>
        <dbReference type="RuleBase" id="RU361277"/>
    </source>
</evidence>
<name>A0ABZ2QVZ1_9ACTN</name>
<dbReference type="Proteomes" id="UP001626628">
    <property type="component" value="Chromosome"/>
</dbReference>
<sequence length="364" mass="37345">MRIQAALVESTGGPFTVHDVHIEEPRPDEILVRITAAGICNTDLSTRQIWPQPRLPMVFGHEGAGVVEAVGTAVTTVVPGDTVCLSYRSCGACGNCTSARSAYCEAGINALNATGTRSDGSTPLSRDGEPVFGNFFGQSSFASYAIAYESNCVKIPADLAPVLAAPLGCGVQTGAGTVLNVLQPAAGSSLVVFGAGGVGLSAVMAAVSEGCSVVAVDPVASRRAVARDLGAVAALDPRDVDDVAAAVRDITSGGPHHAIDTTGQPIVISQAIAALRHRGALALVGIGKSAEIDIMTVIRKGIQLRGVIEGDAVPHEFIPRLITLHEQGKLPLEKLITPYPFSEIEAAARAAAAGEVIKPVLTFS</sequence>
<dbReference type="SMART" id="SM00829">
    <property type="entry name" value="PKS_ER"/>
    <property type="match status" value="1"/>
</dbReference>
<evidence type="ECO:0000313" key="8">
    <source>
        <dbReference type="EMBL" id="WXK80198.1"/>
    </source>
</evidence>
<feature type="domain" description="Enoyl reductase (ER)" evidence="7">
    <location>
        <begin position="12"/>
        <end position="361"/>
    </location>
</feature>
<proteinExistence type="inferred from homology"/>
<gene>
    <name evidence="8" type="ORF">WAB15_31665</name>
</gene>
<dbReference type="InterPro" id="IPR002328">
    <property type="entry name" value="ADH_Zn_CS"/>
</dbReference>
<comment type="similarity">
    <text evidence="2 6">Belongs to the zinc-containing alcohol dehydrogenase family.</text>
</comment>
<dbReference type="InterPro" id="IPR011032">
    <property type="entry name" value="GroES-like_sf"/>
</dbReference>
<evidence type="ECO:0000259" key="7">
    <source>
        <dbReference type="SMART" id="SM00829"/>
    </source>
</evidence>
<dbReference type="SUPFAM" id="SSF50129">
    <property type="entry name" value="GroES-like"/>
    <property type="match status" value="1"/>
</dbReference>
<keyword evidence="9" id="KW-1185">Reference proteome</keyword>
<dbReference type="Gene3D" id="3.90.180.10">
    <property type="entry name" value="Medium-chain alcohol dehydrogenases, catalytic domain"/>
    <property type="match status" value="1"/>
</dbReference>
<accession>A0ABZ2QVZ1</accession>
<dbReference type="InterPro" id="IPR013154">
    <property type="entry name" value="ADH-like_N"/>
</dbReference>
<dbReference type="RefSeq" id="WP_407288321.1">
    <property type="nucleotide sequence ID" value="NZ_CP147982.1"/>
</dbReference>
<dbReference type="InterPro" id="IPR020843">
    <property type="entry name" value="ER"/>
</dbReference>
<dbReference type="InterPro" id="IPR036291">
    <property type="entry name" value="NAD(P)-bd_dom_sf"/>
</dbReference>
<dbReference type="PANTHER" id="PTHR43350">
    <property type="entry name" value="NAD-DEPENDENT ALCOHOL DEHYDROGENASE"/>
    <property type="match status" value="1"/>
</dbReference>
<reference evidence="8 9" key="1">
    <citation type="submission" date="2024-03" db="EMBL/GenBank/DDBJ databases">
        <title>The complete genome of Streptomyces sirii sp.nov.</title>
        <authorList>
            <person name="Zakalyukina Y.V."/>
            <person name="Belik A.R."/>
            <person name="Biryukov M.V."/>
            <person name="Baturina O.A."/>
            <person name="Kabilov M.R."/>
        </authorList>
    </citation>
    <scope>NUCLEOTIDE SEQUENCE [LARGE SCALE GENOMIC DNA]</scope>
    <source>
        <strain evidence="8 9">BP-8</strain>
    </source>
</reference>
<dbReference type="EMBL" id="CP147982">
    <property type="protein sequence ID" value="WXK80198.1"/>
    <property type="molecule type" value="Genomic_DNA"/>
</dbReference>
<dbReference type="PROSITE" id="PS00059">
    <property type="entry name" value="ADH_ZINC"/>
    <property type="match status" value="1"/>
</dbReference>
<keyword evidence="4 6" id="KW-0862">Zinc</keyword>
<evidence type="ECO:0000256" key="1">
    <source>
        <dbReference type="ARBA" id="ARBA00001947"/>
    </source>
</evidence>